<proteinExistence type="predicted"/>
<feature type="chain" id="PRO_5041588956" evidence="1">
    <location>
        <begin position="17"/>
        <end position="104"/>
    </location>
</feature>
<evidence type="ECO:0000256" key="1">
    <source>
        <dbReference type="SAM" id="SignalP"/>
    </source>
</evidence>
<evidence type="ECO:0000313" key="3">
    <source>
        <dbReference type="EMBL" id="CAJ0583739.1"/>
    </source>
</evidence>
<dbReference type="Proteomes" id="UP001177023">
    <property type="component" value="Unassembled WGS sequence"/>
</dbReference>
<keyword evidence="4" id="KW-1185">Reference proteome</keyword>
<feature type="signal peptide" evidence="1">
    <location>
        <begin position="1"/>
        <end position="16"/>
    </location>
</feature>
<evidence type="ECO:0000313" key="2">
    <source>
        <dbReference type="EMBL" id="CAJ0583128.1"/>
    </source>
</evidence>
<comment type="caution">
    <text evidence="2">The sequence shown here is derived from an EMBL/GenBank/DDBJ whole genome shotgun (WGS) entry which is preliminary data.</text>
</comment>
<keyword evidence="1" id="KW-0732">Signal</keyword>
<accession>A0AA36G7W8</accession>
<organism evidence="2 4">
    <name type="scientific">Mesorhabditis spiculigera</name>
    <dbReference type="NCBI Taxonomy" id="96644"/>
    <lineage>
        <taxon>Eukaryota</taxon>
        <taxon>Metazoa</taxon>
        <taxon>Ecdysozoa</taxon>
        <taxon>Nematoda</taxon>
        <taxon>Chromadorea</taxon>
        <taxon>Rhabditida</taxon>
        <taxon>Rhabditina</taxon>
        <taxon>Rhabditomorpha</taxon>
        <taxon>Rhabditoidea</taxon>
        <taxon>Rhabditidae</taxon>
        <taxon>Mesorhabditinae</taxon>
        <taxon>Mesorhabditis</taxon>
    </lineage>
</organism>
<name>A0AA36G7W8_9BILA</name>
<sequence length="104" mass="11609">MQTLVFLLCLAAAVYGQMTFSDGWEKRAPFLGKTSHATTPQHQCNVRLQEKMKEIQALLTAADLSYEACIESLAAPAQRRLKEKNDYSFIPHSSASQYKTAQAN</sequence>
<dbReference type="EMBL" id="CATQJA010002665">
    <property type="protein sequence ID" value="CAJ0583128.1"/>
    <property type="molecule type" value="Genomic_DNA"/>
</dbReference>
<gene>
    <name evidence="2" type="ORF">MSPICULIGERA_LOCUS21235</name>
    <name evidence="3" type="ORF">MSPICULIGERA_LOCUS21808</name>
</gene>
<dbReference type="EMBL" id="CATQJA010002665">
    <property type="protein sequence ID" value="CAJ0583739.1"/>
    <property type="molecule type" value="Genomic_DNA"/>
</dbReference>
<protein>
    <submittedName>
        <fullName evidence="2">Uncharacterized protein</fullName>
    </submittedName>
</protein>
<evidence type="ECO:0000313" key="4">
    <source>
        <dbReference type="Proteomes" id="UP001177023"/>
    </source>
</evidence>
<feature type="non-terminal residue" evidence="2">
    <location>
        <position position="1"/>
    </location>
</feature>
<reference evidence="2" key="1">
    <citation type="submission" date="2023-06" db="EMBL/GenBank/DDBJ databases">
        <authorList>
            <person name="Delattre M."/>
        </authorList>
    </citation>
    <scope>NUCLEOTIDE SEQUENCE</scope>
    <source>
        <strain evidence="2">AF72</strain>
    </source>
</reference>
<dbReference type="AlphaFoldDB" id="A0AA36G7W8"/>